<reference evidence="2" key="1">
    <citation type="journal article" date="2015" name="Int. J. Syst. Evol. Microbiol.">
        <title>Rhizobium oryzicola sp. nov., potential plant-growth-promoting endophytic bacteria isolated from rice roots.</title>
        <authorList>
            <person name="Zhang X.X."/>
            <person name="Gao J.S."/>
            <person name="Cao Y.H."/>
            <person name="Sheirdil R.A."/>
            <person name="Wang X.C."/>
            <person name="Zhang L."/>
        </authorList>
    </citation>
    <scope>NUCLEOTIDE SEQUENCE</scope>
    <source>
        <strain evidence="2">05753</strain>
    </source>
</reference>
<gene>
    <name evidence="2" type="ORF">Q2T52_05805</name>
</gene>
<feature type="domain" description="VOC" evidence="1">
    <location>
        <begin position="10"/>
        <end position="125"/>
    </location>
</feature>
<dbReference type="InterPro" id="IPR029068">
    <property type="entry name" value="Glyas_Bleomycin-R_OHBP_Dase"/>
</dbReference>
<comment type="caution">
    <text evidence="2">The sequence shown here is derived from an EMBL/GenBank/DDBJ whole genome shotgun (WGS) entry which is preliminary data.</text>
</comment>
<protein>
    <submittedName>
        <fullName evidence="2">VOC family protein</fullName>
    </submittedName>
</protein>
<dbReference type="InterPro" id="IPR004360">
    <property type="entry name" value="Glyas_Fos-R_dOase_dom"/>
</dbReference>
<accession>A0ABT8ST72</accession>
<sequence>MDNLADHGVRFGRIAAVLPVIDMQRAERFYSRVLGFRKTYQAGDPVRFIIMERDRGELHLSFQPNMTIASGFPVAHLMVDDPDRFFNACKARGVRLLQQVKDEDGRLEAFVIEDSEGNRIDIGRSA</sequence>
<evidence type="ECO:0000313" key="3">
    <source>
        <dbReference type="Proteomes" id="UP001169006"/>
    </source>
</evidence>
<proteinExistence type="predicted"/>
<evidence type="ECO:0000313" key="2">
    <source>
        <dbReference type="EMBL" id="MDO1581609.1"/>
    </source>
</evidence>
<dbReference type="Gene3D" id="3.10.180.10">
    <property type="entry name" value="2,3-Dihydroxybiphenyl 1,2-Dioxygenase, domain 1"/>
    <property type="match status" value="1"/>
</dbReference>
<dbReference type="Pfam" id="PF00903">
    <property type="entry name" value="Glyoxalase"/>
    <property type="match status" value="1"/>
</dbReference>
<dbReference type="EMBL" id="JAUKWQ010000001">
    <property type="protein sequence ID" value="MDO1581609.1"/>
    <property type="molecule type" value="Genomic_DNA"/>
</dbReference>
<dbReference type="PROSITE" id="PS51819">
    <property type="entry name" value="VOC"/>
    <property type="match status" value="1"/>
</dbReference>
<dbReference type="RefSeq" id="WP_302075708.1">
    <property type="nucleotide sequence ID" value="NZ_JAUKWQ010000001.1"/>
</dbReference>
<keyword evidence="3" id="KW-1185">Reference proteome</keyword>
<evidence type="ECO:0000259" key="1">
    <source>
        <dbReference type="PROSITE" id="PS51819"/>
    </source>
</evidence>
<reference evidence="2" key="2">
    <citation type="submission" date="2023-07" db="EMBL/GenBank/DDBJ databases">
        <authorList>
            <person name="Sun H."/>
        </authorList>
    </citation>
    <scope>NUCLEOTIDE SEQUENCE</scope>
    <source>
        <strain evidence="2">05753</strain>
    </source>
</reference>
<dbReference type="InterPro" id="IPR037523">
    <property type="entry name" value="VOC_core"/>
</dbReference>
<dbReference type="SUPFAM" id="SSF54593">
    <property type="entry name" value="Glyoxalase/Bleomycin resistance protein/Dihydroxybiphenyl dioxygenase"/>
    <property type="match status" value="1"/>
</dbReference>
<dbReference type="Proteomes" id="UP001169006">
    <property type="component" value="Unassembled WGS sequence"/>
</dbReference>
<organism evidence="2 3">
    <name type="scientific">Rhizobium oryzicola</name>
    <dbReference type="NCBI Taxonomy" id="1232668"/>
    <lineage>
        <taxon>Bacteria</taxon>
        <taxon>Pseudomonadati</taxon>
        <taxon>Pseudomonadota</taxon>
        <taxon>Alphaproteobacteria</taxon>
        <taxon>Hyphomicrobiales</taxon>
        <taxon>Rhizobiaceae</taxon>
        <taxon>Rhizobium/Agrobacterium group</taxon>
        <taxon>Rhizobium</taxon>
    </lineage>
</organism>
<name>A0ABT8ST72_9HYPH</name>